<sequence>MARWIQIFNVNGLTIDADGGIIDGNGGRNAEHAEGQHPEAHIAVNGCDGALVSHINIHSPPKSPNTDGFDIANSKNIVIEDSTLATGDDCIAINGGSSYINATRLFCIGGHGISMIHNCREDGKCGQSGKDEDMNSESEGPFRRILNNSSTCVIKARKARITMLQLANEFVIAISEKECTTVTSEVNPQSAWSGQEDVVANQQVY</sequence>
<dbReference type="InterPro" id="IPR012334">
    <property type="entry name" value="Pectin_lyas_fold"/>
</dbReference>
<dbReference type="GeneID" id="106773493"/>
<evidence type="ECO:0000256" key="6">
    <source>
        <dbReference type="ARBA" id="ARBA00023295"/>
    </source>
</evidence>
<reference evidence="9" key="1">
    <citation type="journal article" date="2014" name="Nat. Commun.">
        <title>Genome sequence of mungbean and insights into evolution within Vigna species.</title>
        <authorList>
            <person name="Kang Y.J."/>
            <person name="Kim S.K."/>
            <person name="Kim M.Y."/>
            <person name="Lestari P."/>
            <person name="Kim K.H."/>
            <person name="Ha B.K."/>
            <person name="Jun T.H."/>
            <person name="Hwang W.J."/>
            <person name="Lee T."/>
            <person name="Lee J."/>
            <person name="Shim S."/>
            <person name="Yoon M.Y."/>
            <person name="Jang Y.E."/>
            <person name="Han K.S."/>
            <person name="Taeprayoon P."/>
            <person name="Yoon N."/>
            <person name="Somta P."/>
            <person name="Tanya P."/>
            <person name="Kim K.S."/>
            <person name="Gwag J.G."/>
            <person name="Moon J.K."/>
            <person name="Lee Y.H."/>
            <person name="Park B.S."/>
            <person name="Bombarely A."/>
            <person name="Doyle J.J."/>
            <person name="Jackson S.A."/>
            <person name="Schafleitner R."/>
            <person name="Srinives P."/>
            <person name="Varshney R.K."/>
            <person name="Lee S.H."/>
        </authorList>
    </citation>
    <scope>NUCLEOTIDE SEQUENCE [LARGE SCALE GENOMIC DNA]</scope>
    <source>
        <strain evidence="9">cv. VC1973A</strain>
    </source>
</reference>
<keyword evidence="4" id="KW-0964">Secreted</keyword>
<reference evidence="10" key="2">
    <citation type="submission" date="2025-08" db="UniProtKB">
        <authorList>
            <consortium name="RefSeq"/>
        </authorList>
    </citation>
    <scope>IDENTIFICATION</scope>
    <source>
        <tissue evidence="10">Leaf</tissue>
    </source>
</reference>
<dbReference type="GO" id="GO:0004650">
    <property type="term" value="F:polygalacturonase activity"/>
    <property type="evidence" value="ECO:0007669"/>
    <property type="project" value="InterPro"/>
</dbReference>
<evidence type="ECO:0000313" key="9">
    <source>
        <dbReference type="Proteomes" id="UP000087766"/>
    </source>
</evidence>
<dbReference type="GO" id="GO:0005975">
    <property type="term" value="P:carbohydrate metabolic process"/>
    <property type="evidence" value="ECO:0007669"/>
    <property type="project" value="InterPro"/>
</dbReference>
<name>A0A1S3VBD1_VIGRR</name>
<dbReference type="SUPFAM" id="SSF51126">
    <property type="entry name" value="Pectin lyase-like"/>
    <property type="match status" value="1"/>
</dbReference>
<accession>A0A1S3VBD1</accession>
<comment type="subcellular location">
    <subcellularLocation>
        <location evidence="1">Secreted</location>
        <location evidence="1">Cell wall</location>
    </subcellularLocation>
</comment>
<evidence type="ECO:0000256" key="4">
    <source>
        <dbReference type="ARBA" id="ARBA00022525"/>
    </source>
</evidence>
<keyword evidence="5 8" id="KW-0378">Hydrolase</keyword>
<dbReference type="InterPro" id="IPR011050">
    <property type="entry name" value="Pectin_lyase_fold/virulence"/>
</dbReference>
<dbReference type="OrthoDB" id="1909044at2759"/>
<dbReference type="PANTHER" id="PTHR31375">
    <property type="match status" value="1"/>
</dbReference>
<keyword evidence="9" id="KW-1185">Reference proteome</keyword>
<dbReference type="KEGG" id="vra:106773493"/>
<organism evidence="9 10">
    <name type="scientific">Vigna radiata var. radiata</name>
    <name type="common">Mung bean</name>
    <name type="synonym">Phaseolus aureus</name>
    <dbReference type="NCBI Taxonomy" id="3916"/>
    <lineage>
        <taxon>Eukaryota</taxon>
        <taxon>Viridiplantae</taxon>
        <taxon>Streptophyta</taxon>
        <taxon>Embryophyta</taxon>
        <taxon>Tracheophyta</taxon>
        <taxon>Spermatophyta</taxon>
        <taxon>Magnoliopsida</taxon>
        <taxon>eudicotyledons</taxon>
        <taxon>Gunneridae</taxon>
        <taxon>Pentapetalae</taxon>
        <taxon>rosids</taxon>
        <taxon>fabids</taxon>
        <taxon>Fabales</taxon>
        <taxon>Fabaceae</taxon>
        <taxon>Papilionoideae</taxon>
        <taxon>50 kb inversion clade</taxon>
        <taxon>NPAAA clade</taxon>
        <taxon>indigoferoid/millettioid clade</taxon>
        <taxon>Phaseoleae</taxon>
        <taxon>Vigna</taxon>
    </lineage>
</organism>
<evidence type="ECO:0000256" key="7">
    <source>
        <dbReference type="ARBA" id="ARBA00023316"/>
    </source>
</evidence>
<evidence type="ECO:0000313" key="10">
    <source>
        <dbReference type="RefSeq" id="XP_014515663.1"/>
    </source>
</evidence>
<dbReference type="STRING" id="3916.A0A1S3VBD1"/>
<gene>
    <name evidence="10" type="primary">LOC106773493</name>
</gene>
<evidence type="ECO:0000256" key="8">
    <source>
        <dbReference type="RuleBase" id="RU361169"/>
    </source>
</evidence>
<dbReference type="Proteomes" id="UP000087766">
    <property type="component" value="Chromosome 9"/>
</dbReference>
<comment type="similarity">
    <text evidence="2 8">Belongs to the glycosyl hydrolase 28 family.</text>
</comment>
<dbReference type="RefSeq" id="XP_014515663.1">
    <property type="nucleotide sequence ID" value="XM_014660177.1"/>
</dbReference>
<dbReference type="AlphaFoldDB" id="A0A1S3VBD1"/>
<proteinExistence type="inferred from homology"/>
<dbReference type="Pfam" id="PF00295">
    <property type="entry name" value="Glyco_hydro_28"/>
    <property type="match status" value="1"/>
</dbReference>
<protein>
    <submittedName>
        <fullName evidence="10">Probable polygalacturonase At3g15720</fullName>
    </submittedName>
</protein>
<keyword evidence="6 8" id="KW-0326">Glycosidase</keyword>
<dbReference type="Gene3D" id="2.160.20.10">
    <property type="entry name" value="Single-stranded right-handed beta-helix, Pectin lyase-like"/>
    <property type="match status" value="1"/>
</dbReference>
<keyword evidence="7" id="KW-0961">Cell wall biogenesis/degradation</keyword>
<keyword evidence="3" id="KW-0134">Cell wall</keyword>
<dbReference type="GO" id="GO:0071555">
    <property type="term" value="P:cell wall organization"/>
    <property type="evidence" value="ECO:0007669"/>
    <property type="project" value="UniProtKB-KW"/>
</dbReference>
<evidence type="ECO:0000256" key="5">
    <source>
        <dbReference type="ARBA" id="ARBA00022801"/>
    </source>
</evidence>
<evidence type="ECO:0000256" key="3">
    <source>
        <dbReference type="ARBA" id="ARBA00022512"/>
    </source>
</evidence>
<evidence type="ECO:0000256" key="1">
    <source>
        <dbReference type="ARBA" id="ARBA00004191"/>
    </source>
</evidence>
<dbReference type="InterPro" id="IPR000743">
    <property type="entry name" value="Glyco_hydro_28"/>
</dbReference>
<evidence type="ECO:0000256" key="2">
    <source>
        <dbReference type="ARBA" id="ARBA00008834"/>
    </source>
</evidence>